<name>B4SAM3_PELPB</name>
<dbReference type="GO" id="GO:0005886">
    <property type="term" value="C:plasma membrane"/>
    <property type="evidence" value="ECO:0007669"/>
    <property type="project" value="TreeGrafter"/>
</dbReference>
<reference evidence="8 9" key="1">
    <citation type="submission" date="2008-06" db="EMBL/GenBank/DDBJ databases">
        <title>Complete sequence of Pelodictyon phaeoclathratiforme BU-1.</title>
        <authorList>
            <consortium name="US DOE Joint Genome Institute"/>
            <person name="Lucas S."/>
            <person name="Copeland A."/>
            <person name="Lapidus A."/>
            <person name="Glavina del Rio T."/>
            <person name="Dalin E."/>
            <person name="Tice H."/>
            <person name="Bruce D."/>
            <person name="Goodwin L."/>
            <person name="Pitluck S."/>
            <person name="Schmutz J."/>
            <person name="Larimer F."/>
            <person name="Land M."/>
            <person name="Hauser L."/>
            <person name="Kyrpides N."/>
            <person name="Mikhailova N."/>
            <person name="Liu Z."/>
            <person name="Li T."/>
            <person name="Zhao F."/>
            <person name="Overmann J."/>
            <person name="Bryant D.A."/>
            <person name="Richardson P."/>
        </authorList>
    </citation>
    <scope>NUCLEOTIDE SEQUENCE [LARGE SCALE GENOMIC DNA]</scope>
    <source>
        <strain evidence="9">DSM 5477 / BU-1</strain>
    </source>
</reference>
<dbReference type="HOGENOM" id="CLU_705340_0_0_10"/>
<keyword evidence="5" id="KW-0411">Iron-sulfur</keyword>
<evidence type="ECO:0000256" key="3">
    <source>
        <dbReference type="ARBA" id="ARBA00023002"/>
    </source>
</evidence>
<keyword evidence="6" id="KW-0472">Membrane</keyword>
<organism evidence="8 9">
    <name type="scientific">Pelodictyon phaeoclathratiforme (strain DSM 5477 / BU-1)</name>
    <dbReference type="NCBI Taxonomy" id="324925"/>
    <lineage>
        <taxon>Bacteria</taxon>
        <taxon>Pseudomonadati</taxon>
        <taxon>Chlorobiota</taxon>
        <taxon>Chlorobiia</taxon>
        <taxon>Chlorobiales</taxon>
        <taxon>Chlorobiaceae</taxon>
        <taxon>Chlorobium/Pelodictyon group</taxon>
        <taxon>Pelodictyon</taxon>
    </lineage>
</organism>
<evidence type="ECO:0000256" key="2">
    <source>
        <dbReference type="ARBA" id="ARBA00022723"/>
    </source>
</evidence>
<feature type="transmembrane region" description="Helical" evidence="6">
    <location>
        <begin position="284"/>
        <end position="305"/>
    </location>
</feature>
<dbReference type="SUPFAM" id="SSF103501">
    <property type="entry name" value="Respiratory nitrate reductase 1 gamma chain"/>
    <property type="match status" value="1"/>
</dbReference>
<keyword evidence="2" id="KW-0479">Metal-binding</keyword>
<evidence type="ECO:0000313" key="8">
    <source>
        <dbReference type="EMBL" id="ACF42392.1"/>
    </source>
</evidence>
<dbReference type="eggNOG" id="COG1150">
    <property type="taxonomic scope" value="Bacteria"/>
</dbReference>
<keyword evidence="6" id="KW-0812">Transmembrane</keyword>
<dbReference type="AlphaFoldDB" id="B4SAM3"/>
<evidence type="ECO:0000256" key="5">
    <source>
        <dbReference type="ARBA" id="ARBA00023014"/>
    </source>
</evidence>
<feature type="transmembrane region" description="Helical" evidence="6">
    <location>
        <begin position="119"/>
        <end position="140"/>
    </location>
</feature>
<dbReference type="GO" id="GO:0046872">
    <property type="term" value="F:metal ion binding"/>
    <property type="evidence" value="ECO:0007669"/>
    <property type="project" value="UniProtKB-KW"/>
</dbReference>
<evidence type="ECO:0000259" key="7">
    <source>
        <dbReference type="Pfam" id="PF13183"/>
    </source>
</evidence>
<keyword evidence="1" id="KW-0004">4Fe-4S</keyword>
<feature type="domain" description="4Fe-4S ferredoxin-type" evidence="7">
    <location>
        <begin position="25"/>
        <end position="85"/>
    </location>
</feature>
<dbReference type="OrthoDB" id="9769677at2"/>
<feature type="transmembrane region" description="Helical" evidence="6">
    <location>
        <begin position="347"/>
        <end position="368"/>
    </location>
</feature>
<evidence type="ECO:0000313" key="9">
    <source>
        <dbReference type="Proteomes" id="UP000002724"/>
    </source>
</evidence>
<feature type="transmembrane region" description="Helical" evidence="6">
    <location>
        <begin position="225"/>
        <end position="249"/>
    </location>
</feature>
<dbReference type="SUPFAM" id="SSF46548">
    <property type="entry name" value="alpha-helical ferredoxin"/>
    <property type="match status" value="1"/>
</dbReference>
<dbReference type="Pfam" id="PF13183">
    <property type="entry name" value="Fer4_8"/>
    <property type="match status" value="1"/>
</dbReference>
<accession>B4SAM3</accession>
<dbReference type="Proteomes" id="UP000002724">
    <property type="component" value="Chromosome"/>
</dbReference>
<proteinExistence type="predicted"/>
<dbReference type="GO" id="GO:0016491">
    <property type="term" value="F:oxidoreductase activity"/>
    <property type="evidence" value="ECO:0007669"/>
    <property type="project" value="UniProtKB-KW"/>
</dbReference>
<feature type="transmembrane region" description="Helical" evidence="6">
    <location>
        <begin position="317"/>
        <end position="335"/>
    </location>
</feature>
<dbReference type="PANTHER" id="PTHR43255:SF1">
    <property type="entry name" value="IRON-SULFUR-BINDING OXIDOREDUCTASE FADF-RELATED"/>
    <property type="match status" value="1"/>
</dbReference>
<dbReference type="Gene3D" id="1.10.1060.10">
    <property type="entry name" value="Alpha-helical ferredoxin"/>
    <property type="match status" value="1"/>
</dbReference>
<dbReference type="KEGG" id="pph:Ppha_0035"/>
<dbReference type="GO" id="GO:0051539">
    <property type="term" value="F:4 iron, 4 sulfur cluster binding"/>
    <property type="evidence" value="ECO:0007669"/>
    <property type="project" value="UniProtKB-KW"/>
</dbReference>
<dbReference type="InterPro" id="IPR051460">
    <property type="entry name" value="HdrC_iron-sulfur_subunit"/>
</dbReference>
<dbReference type="InterPro" id="IPR009051">
    <property type="entry name" value="Helical_ferredxn"/>
</dbReference>
<dbReference type="RefSeq" id="WP_012506890.1">
    <property type="nucleotide sequence ID" value="NC_011060.1"/>
</dbReference>
<keyword evidence="6" id="KW-1133">Transmembrane helix</keyword>
<dbReference type="STRING" id="324925.Ppha_0035"/>
<keyword evidence="3" id="KW-0560">Oxidoreductase</keyword>
<protein>
    <submittedName>
        <fullName evidence="8">Heterodisulfide reductase, putative</fullName>
    </submittedName>
</protein>
<dbReference type="EMBL" id="CP001110">
    <property type="protein sequence ID" value="ACF42392.1"/>
    <property type="molecule type" value="Genomic_DNA"/>
</dbReference>
<dbReference type="NCBIfam" id="NF038018">
    <property type="entry name" value="qmoC"/>
    <property type="match status" value="1"/>
</dbReference>
<keyword evidence="4" id="KW-0408">Iron</keyword>
<dbReference type="Gene3D" id="1.20.950.20">
    <property type="entry name" value="Transmembrane di-heme cytochromes, Chain C"/>
    <property type="match status" value="1"/>
</dbReference>
<dbReference type="InterPro" id="IPR017900">
    <property type="entry name" value="4Fe4S_Fe_S_CS"/>
</dbReference>
<dbReference type="eggNOG" id="COG2181">
    <property type="taxonomic scope" value="Bacteria"/>
</dbReference>
<dbReference type="PANTHER" id="PTHR43255">
    <property type="entry name" value="IRON-SULFUR-BINDING OXIDOREDUCTASE FADF-RELATED-RELATED"/>
    <property type="match status" value="1"/>
</dbReference>
<evidence type="ECO:0000256" key="1">
    <source>
        <dbReference type="ARBA" id="ARBA00022485"/>
    </source>
</evidence>
<gene>
    <name evidence="8" type="ordered locus">Ppha_0035</name>
</gene>
<dbReference type="InterPro" id="IPR036197">
    <property type="entry name" value="NarG-like_sf"/>
</dbReference>
<dbReference type="PROSITE" id="PS00198">
    <property type="entry name" value="4FE4S_FER_1"/>
    <property type="match status" value="1"/>
</dbReference>
<evidence type="ECO:0000256" key="4">
    <source>
        <dbReference type="ARBA" id="ARBA00023004"/>
    </source>
</evidence>
<dbReference type="InterPro" id="IPR017896">
    <property type="entry name" value="4Fe4S_Fe-S-bd"/>
</dbReference>
<sequence>MAQETAFTPDIKFIRELKAAGADTMKKCYQCATCSVVCPLSPDDRPFPRKEMVMAQWGLKDELLKSADIWLCHNCNDCSKYCPRGARPGDVLAILRKSVIQENAFPRIMGKIVGDPKNIWQAMAIPVLFFLVILGITGHLNFPEGEIVFSKFFPVHYIDMIFVPLSALAVLMFAVSMSRFWKNISAESGNKLPKGDFLPSFMETLKEIMLHSKFRKCDENKDRGIAHVLVFYGFIGLAITTAWAVFYLYGLKWESPYPLDDPDILALLGGSTTMVWIARTIFKLVANISAISLLAGGVLIIKNRLKERGFETSTSSFDWIFVGIVLLVGLSGFLAQVMRMMNFPPVIAYSTYFIHLVLVFYIIIYMPYSKLAHFVYRTVAITYTKMMKRDVEM</sequence>
<feature type="transmembrane region" description="Helical" evidence="6">
    <location>
        <begin position="160"/>
        <end position="181"/>
    </location>
</feature>
<evidence type="ECO:0000256" key="6">
    <source>
        <dbReference type="SAM" id="Phobius"/>
    </source>
</evidence>
<keyword evidence="9" id="KW-1185">Reference proteome</keyword>